<dbReference type="Proteomes" id="UP001156641">
    <property type="component" value="Unassembled WGS sequence"/>
</dbReference>
<dbReference type="EMBL" id="BSOS01000001">
    <property type="protein sequence ID" value="GLR65326.1"/>
    <property type="molecule type" value="Genomic_DNA"/>
</dbReference>
<keyword evidence="2" id="KW-1185">Reference proteome</keyword>
<name>A0ABQ6A340_9PROT</name>
<evidence type="ECO:0000313" key="1">
    <source>
        <dbReference type="EMBL" id="GLR65326.1"/>
    </source>
</evidence>
<proteinExistence type="predicted"/>
<sequence>MPALLWQRGLGRLENAFKHLLLTEAIYEFERRNAVLRFNKPPRLILKRKNFKAERVGRPGM</sequence>
<evidence type="ECO:0000313" key="2">
    <source>
        <dbReference type="Proteomes" id="UP001156641"/>
    </source>
</evidence>
<organism evidence="1 2">
    <name type="scientific">Acidocella aquatica</name>
    <dbReference type="NCBI Taxonomy" id="1922313"/>
    <lineage>
        <taxon>Bacteria</taxon>
        <taxon>Pseudomonadati</taxon>
        <taxon>Pseudomonadota</taxon>
        <taxon>Alphaproteobacteria</taxon>
        <taxon>Acetobacterales</taxon>
        <taxon>Acidocellaceae</taxon>
        <taxon>Acidocella</taxon>
    </lineage>
</organism>
<gene>
    <name evidence="1" type="ORF">GCM10010909_00030</name>
</gene>
<reference evidence="2" key="1">
    <citation type="journal article" date="2019" name="Int. J. Syst. Evol. Microbiol.">
        <title>The Global Catalogue of Microorganisms (GCM) 10K type strain sequencing project: providing services to taxonomists for standard genome sequencing and annotation.</title>
        <authorList>
            <consortium name="The Broad Institute Genomics Platform"/>
            <consortium name="The Broad Institute Genome Sequencing Center for Infectious Disease"/>
            <person name="Wu L."/>
            <person name="Ma J."/>
        </authorList>
    </citation>
    <scope>NUCLEOTIDE SEQUENCE [LARGE SCALE GENOMIC DNA]</scope>
    <source>
        <strain evidence="2">NBRC 112502</strain>
    </source>
</reference>
<accession>A0ABQ6A340</accession>
<comment type="caution">
    <text evidence="1">The sequence shown here is derived from an EMBL/GenBank/DDBJ whole genome shotgun (WGS) entry which is preliminary data.</text>
</comment>
<evidence type="ECO:0008006" key="3">
    <source>
        <dbReference type="Google" id="ProtNLM"/>
    </source>
</evidence>
<protein>
    <recommendedName>
        <fullName evidence="3">Transposase</fullName>
    </recommendedName>
</protein>